<dbReference type="EMBL" id="MT740748">
    <property type="protein sequence ID" value="QOC54735.1"/>
    <property type="molecule type" value="Genomic_DNA"/>
</dbReference>
<reference evidence="2 3" key="1">
    <citation type="journal article" date="2021" name="Arch.">
        <title>Characterization of bacteriophage T7-Ah reveals its lytic activity against a subset of both mesophilic and psychrophilic Aeromonas salmonicida strains.</title>
        <authorList>
            <person name="Leduc G.R."/>
            <person name="Paquet V.E."/>
            <person name="Vincent A.T."/>
            <person name="Charette S.J."/>
        </authorList>
    </citation>
    <scope>NUCLEOTIDE SEQUENCE [LARGE SCALE GENOMIC DNA]</scope>
</reference>
<sequence length="74" mass="8987">MFKFVKEMLFWLSVVIIPIAVSSEIIMVLEERFGPIHQFYKGLPLYLLLYVFYLTDKRNNKKWREAKKQMEEAK</sequence>
<name>A0A7S6HSB0_9CAUD</name>
<keyword evidence="1" id="KW-0812">Transmembrane</keyword>
<accession>A0A7S6HSB0</accession>
<organism evidence="2 3">
    <name type="scientific">Aeromonas phage T7-Ah</name>
    <dbReference type="NCBI Taxonomy" id="2759196"/>
    <lineage>
        <taxon>Viruses</taxon>
        <taxon>Duplodnaviria</taxon>
        <taxon>Heunggongvirae</taxon>
        <taxon>Uroviricota</taxon>
        <taxon>Caudoviricetes</taxon>
        <taxon>Autographivirales</taxon>
        <taxon>Autotranscriptaviridae</taxon>
        <taxon>Studiervirinae</taxon>
        <taxon>Armandvirus</taxon>
        <taxon>Armandvirus T7Ah</taxon>
    </lineage>
</organism>
<feature type="transmembrane region" description="Helical" evidence="1">
    <location>
        <begin position="38"/>
        <end position="55"/>
    </location>
</feature>
<proteinExistence type="predicted"/>
<keyword evidence="3" id="KW-1185">Reference proteome</keyword>
<evidence type="ECO:0000256" key="1">
    <source>
        <dbReference type="SAM" id="Phobius"/>
    </source>
</evidence>
<evidence type="ECO:0000313" key="3">
    <source>
        <dbReference type="Proteomes" id="UP000595970"/>
    </source>
</evidence>
<dbReference type="Proteomes" id="UP000595970">
    <property type="component" value="Segment"/>
</dbReference>
<keyword evidence="1" id="KW-1133">Transmembrane helix</keyword>
<protein>
    <submittedName>
        <fullName evidence="2">Uncharacterized protein</fullName>
    </submittedName>
</protein>
<evidence type="ECO:0000313" key="2">
    <source>
        <dbReference type="EMBL" id="QOC54735.1"/>
    </source>
</evidence>
<keyword evidence="1" id="KW-0472">Membrane</keyword>